<keyword evidence="4" id="KW-1185">Reference proteome</keyword>
<name>A0ABZ1BAE2_9ACTN</name>
<feature type="region of interest" description="Disordered" evidence="2">
    <location>
        <begin position="208"/>
        <end position="250"/>
    </location>
</feature>
<organism evidence="3 4">
    <name type="scientific">Blastococcus brunescens</name>
    <dbReference type="NCBI Taxonomy" id="1564165"/>
    <lineage>
        <taxon>Bacteria</taxon>
        <taxon>Bacillati</taxon>
        <taxon>Actinomycetota</taxon>
        <taxon>Actinomycetes</taxon>
        <taxon>Geodermatophilales</taxon>
        <taxon>Geodermatophilaceae</taxon>
        <taxon>Blastococcus</taxon>
    </lineage>
</organism>
<sequence>MRFRGVLLRGRDDRPGCAVRRRRWLRRLPADPGPVPGDCLGAQMVVRNEPGAGSLLATNATANASPDELRVQIVNVGGTAAAQIAEAEGVQYDLAELSWIGRLANAPDVVTSAPDGNYATFEDILDATEPVRFVSTGPGSQEGIAASVLAAAYGFPLELITGFAGSGEARNAVIAGNADAHALVLDSVIANIESGEVEPLVVVDDEAAESLPDVPLSRSSRRRMPRGSVGGEPHQPRAARSRPGGAARTS</sequence>
<dbReference type="Gene3D" id="3.40.190.150">
    <property type="entry name" value="Bordetella uptake gene, domain 1"/>
    <property type="match status" value="1"/>
</dbReference>
<dbReference type="InterPro" id="IPR042100">
    <property type="entry name" value="Bug_dom1"/>
</dbReference>
<dbReference type="EMBL" id="CP141261">
    <property type="protein sequence ID" value="WRL67206.1"/>
    <property type="molecule type" value="Genomic_DNA"/>
</dbReference>
<evidence type="ECO:0000256" key="1">
    <source>
        <dbReference type="ARBA" id="ARBA00006987"/>
    </source>
</evidence>
<evidence type="ECO:0000313" key="3">
    <source>
        <dbReference type="EMBL" id="WRL67206.1"/>
    </source>
</evidence>
<dbReference type="Gene3D" id="3.40.190.10">
    <property type="entry name" value="Periplasmic binding protein-like II"/>
    <property type="match status" value="1"/>
</dbReference>
<evidence type="ECO:0000313" key="4">
    <source>
        <dbReference type="Proteomes" id="UP001324287"/>
    </source>
</evidence>
<dbReference type="Pfam" id="PF03401">
    <property type="entry name" value="TctC"/>
    <property type="match status" value="1"/>
</dbReference>
<gene>
    <name evidence="3" type="ORF">U6N30_28325</name>
</gene>
<dbReference type="PANTHER" id="PTHR42928:SF5">
    <property type="entry name" value="BLR1237 PROTEIN"/>
    <property type="match status" value="1"/>
</dbReference>
<accession>A0ABZ1BAE2</accession>
<reference evidence="3 4" key="1">
    <citation type="submission" date="2023-12" db="EMBL/GenBank/DDBJ databases">
        <title>Blastococcus brunescens sp. nov., an actonobacterium isolated from sandstone collected in sahara desert.</title>
        <authorList>
            <person name="Gtari M."/>
            <person name="Ghodhbane F."/>
        </authorList>
    </citation>
    <scope>NUCLEOTIDE SEQUENCE [LARGE SCALE GENOMIC DNA]</scope>
    <source>
        <strain evidence="3 4">BMG 8361</strain>
    </source>
</reference>
<evidence type="ECO:0000256" key="2">
    <source>
        <dbReference type="SAM" id="MobiDB-lite"/>
    </source>
</evidence>
<proteinExistence type="inferred from homology"/>
<dbReference type="PANTHER" id="PTHR42928">
    <property type="entry name" value="TRICARBOXYLATE-BINDING PROTEIN"/>
    <property type="match status" value="1"/>
</dbReference>
<feature type="compositionally biased region" description="Low complexity" evidence="2">
    <location>
        <begin position="236"/>
        <end position="250"/>
    </location>
</feature>
<dbReference type="InterPro" id="IPR005064">
    <property type="entry name" value="BUG"/>
</dbReference>
<protein>
    <submittedName>
        <fullName evidence="3">Tripartite tricarboxylate transporter substrate-binding protein</fullName>
    </submittedName>
</protein>
<comment type="similarity">
    <text evidence="1">Belongs to the UPF0065 (bug) family.</text>
</comment>
<dbReference type="Proteomes" id="UP001324287">
    <property type="component" value="Chromosome"/>
</dbReference>